<accession>A0A560JE71</accession>
<proteinExistence type="predicted"/>
<dbReference type="Proteomes" id="UP000315914">
    <property type="component" value="Unassembled WGS sequence"/>
</dbReference>
<name>A0A560JE71_9BRAD</name>
<organism evidence="1 2">
    <name type="scientific">Bradyrhizobium sacchari</name>
    <dbReference type="NCBI Taxonomy" id="1399419"/>
    <lineage>
        <taxon>Bacteria</taxon>
        <taxon>Pseudomonadati</taxon>
        <taxon>Pseudomonadota</taxon>
        <taxon>Alphaproteobacteria</taxon>
        <taxon>Hyphomicrobiales</taxon>
        <taxon>Nitrobacteraceae</taxon>
        <taxon>Bradyrhizobium</taxon>
    </lineage>
</organism>
<keyword evidence="2" id="KW-1185">Reference proteome</keyword>
<dbReference type="InterPro" id="IPR008878">
    <property type="entry name" value="Transposase_IS66_Orf2"/>
</dbReference>
<sequence>MSDAVIEIAIGGVVVRASVDVDEAHLQRVIGPIGMIPSGVKVFLASHPVDFRKGIDGLVALVRDAGSDPFDGALHVFRAKRADRIKIVWWDGSGVCLYLKRLEKATFCWRRIGHHRVQLTSAQLMALVDGMDWKRVRAVPVRPPEIVG</sequence>
<dbReference type="PANTHER" id="PTHR36455">
    <property type="match status" value="1"/>
</dbReference>
<dbReference type="EMBL" id="VITW01000009">
    <property type="protein sequence ID" value="TWB69503.1"/>
    <property type="molecule type" value="Genomic_DNA"/>
</dbReference>
<comment type="caution">
    <text evidence="1">The sequence shown here is derived from an EMBL/GenBank/DDBJ whole genome shotgun (WGS) entry which is preliminary data.</text>
</comment>
<dbReference type="NCBIfam" id="NF033819">
    <property type="entry name" value="IS66_TnpB"/>
    <property type="match status" value="1"/>
</dbReference>
<protein>
    <submittedName>
        <fullName evidence="1">Transposase</fullName>
    </submittedName>
</protein>
<dbReference type="Pfam" id="PF05717">
    <property type="entry name" value="TnpB_IS66"/>
    <property type="match status" value="1"/>
</dbReference>
<evidence type="ECO:0000313" key="1">
    <source>
        <dbReference type="EMBL" id="TWB69503.1"/>
    </source>
</evidence>
<evidence type="ECO:0000313" key="2">
    <source>
        <dbReference type="Proteomes" id="UP000315914"/>
    </source>
</evidence>
<dbReference type="PANTHER" id="PTHR36455:SF1">
    <property type="entry name" value="BLR8292 PROTEIN"/>
    <property type="match status" value="1"/>
</dbReference>
<gene>
    <name evidence="1" type="ORF">FBZ95_10999</name>
</gene>
<reference evidence="1 2" key="1">
    <citation type="submission" date="2019-06" db="EMBL/GenBank/DDBJ databases">
        <title>Genomic Encyclopedia of Type Strains, Phase IV (KMG-V): Genome sequencing to study the core and pangenomes of soil and plant-associated prokaryotes.</title>
        <authorList>
            <person name="Whitman W."/>
        </authorList>
    </citation>
    <scope>NUCLEOTIDE SEQUENCE [LARGE SCALE GENOMIC DNA]</scope>
    <source>
        <strain evidence="1 2">BR 10556</strain>
    </source>
</reference>
<dbReference type="AlphaFoldDB" id="A0A560JE71"/>
<dbReference type="STRING" id="1399419.A5906_05290"/>